<dbReference type="InterPro" id="IPR016035">
    <property type="entry name" value="Acyl_Trfase/lysoPLipase"/>
</dbReference>
<dbReference type="InterPro" id="IPR009081">
    <property type="entry name" value="PP-bd_ACP"/>
</dbReference>
<keyword evidence="1" id="KW-0596">Phosphopantetheine</keyword>
<dbReference type="InterPro" id="IPR014030">
    <property type="entry name" value="Ketoacyl_synth_N"/>
</dbReference>
<keyword evidence="2" id="KW-0597">Phosphoprotein</keyword>
<dbReference type="InterPro" id="IPR014031">
    <property type="entry name" value="Ketoacyl_synth_C"/>
</dbReference>
<feature type="domain" description="Carrier" evidence="5">
    <location>
        <begin position="900"/>
        <end position="980"/>
    </location>
</feature>
<keyword evidence="4" id="KW-0511">Multifunctional enzyme</keyword>
<dbReference type="PANTHER" id="PTHR43775:SF37">
    <property type="entry name" value="SI:DKEY-61P9.11"/>
    <property type="match status" value="1"/>
</dbReference>
<sequence length="992" mass="103589">MEIDVTGIACRFPGADGVEAFWDMLLRGRNGTRVVPEDRWWADDFVSPAPPYGTGKVNTRHGAFIDDPERFDHGFFGIAPSEAAATDIQQRLVLQAGYHALEDAGIDPQSLRGSTTGVFVGVMSSDWGALHLTDYAGMTPQRGVGNGYCMLANRVSYALDLTGPSMSVDTACSSSLTAVHLAAGALRAGECDLAIVAGVNLMLTPILSIFYTQAGLSAPDGRCRPFAKSGGGIGRGEGVGAVVLRRSEDRPDDAPAPYATVRGSFVGQDGRSNGITAPTRRGQERVIAAALRSAGHTGADLHFVEAHGTGTTLGDLIETQALGATCGDRVGRAPLVVGSVKGNIGHTEGAAGIAGFIKACLSMHHRTVPPSLFADDENPALDLAERNLKLAVSAEKLPRGDLLAGVSSFGLGGTNVHVVIGSAPRVRRPIRRGGIGVLTVSGNDAAALRRNLDRLVAGFDPTEHWPRYCYSTNQVKAGGTQRIALVTRDGADLAGEAEVALHRLARRNERARRRRPRIAFVYTGQGSQYREMGLALREQHSGFAEALAEADALLEPHFGGSVVRAIETGEDHLGRSLDDTVVAQPALFALQYALTTTFAAHGVRPDVVLGHSVGEIAACAAAGVLDPAAAAALVVTRGALMGALPAGGTMLAARLPAELADEFVSGPVALAAVNGPDSVTFSGPVERIAEVADQLNGRGVHTRELVVSHAFHSPAMEPVGGELAAAAPLPAESAGAPIVISSVTGTAAEAADFTGDYWRAQLLGTVDFLGAARTLADMEPSHIIEIGPRSTLLSLLAAADLIPDSQRIAPVPGAAATGLDFADALAALWQWGLDIDWRPLYAEHDRVVGRLPGYVFADEERFFASAATAGPLVHTQSVRTATAPVREVASVPPADDESQPDVGVVHRAVIRVLADVGGHREDALHAAADLRDDLGFDSVQAMQFADRIVNELDMPRLDPVAIQDNLTTIADLTKLVAGTAGVAQPEHTGAGI</sequence>
<dbReference type="PROSITE" id="PS50075">
    <property type="entry name" value="CARRIER"/>
    <property type="match status" value="1"/>
</dbReference>
<proteinExistence type="predicted"/>
<evidence type="ECO:0000313" key="7">
    <source>
        <dbReference type="EMBL" id="ETZ90666.1"/>
    </source>
</evidence>
<dbReference type="Gene3D" id="3.30.70.3290">
    <property type="match status" value="1"/>
</dbReference>
<dbReference type="SUPFAM" id="SSF47336">
    <property type="entry name" value="ACP-like"/>
    <property type="match status" value="1"/>
</dbReference>
<dbReference type="Pfam" id="PF00550">
    <property type="entry name" value="PP-binding"/>
    <property type="match status" value="1"/>
</dbReference>
<dbReference type="GO" id="GO:0006633">
    <property type="term" value="P:fatty acid biosynthetic process"/>
    <property type="evidence" value="ECO:0007669"/>
    <property type="project" value="InterPro"/>
</dbReference>
<dbReference type="SUPFAM" id="SSF55048">
    <property type="entry name" value="Probable ACP-binding domain of malonyl-CoA ACP transacylase"/>
    <property type="match status" value="1"/>
</dbReference>
<evidence type="ECO:0000256" key="3">
    <source>
        <dbReference type="ARBA" id="ARBA00022679"/>
    </source>
</evidence>
<dbReference type="EMBL" id="JAOX01000001">
    <property type="protein sequence ID" value="ETZ90666.1"/>
    <property type="molecule type" value="Genomic_DNA"/>
</dbReference>
<feature type="domain" description="Ketosynthase family 3 (KS3)" evidence="6">
    <location>
        <begin position="1"/>
        <end position="422"/>
    </location>
</feature>
<dbReference type="PROSITE" id="PS52004">
    <property type="entry name" value="KS3_2"/>
    <property type="match status" value="1"/>
</dbReference>
<dbReference type="SUPFAM" id="SSF53901">
    <property type="entry name" value="Thiolase-like"/>
    <property type="match status" value="1"/>
</dbReference>
<dbReference type="InterPro" id="IPR020841">
    <property type="entry name" value="PKS_Beta-ketoAc_synthase_dom"/>
</dbReference>
<keyword evidence="3" id="KW-0808">Transferase</keyword>
<dbReference type="InterPro" id="IPR016036">
    <property type="entry name" value="Malonyl_transacylase_ACP-bd"/>
</dbReference>
<dbReference type="InterPro" id="IPR036736">
    <property type="entry name" value="ACP-like_sf"/>
</dbReference>
<dbReference type="PROSITE" id="PS00606">
    <property type="entry name" value="KS3_1"/>
    <property type="match status" value="1"/>
</dbReference>
<dbReference type="InterPro" id="IPR050091">
    <property type="entry name" value="PKS_NRPS_Biosynth_Enz"/>
</dbReference>
<dbReference type="SMART" id="SM00825">
    <property type="entry name" value="PKS_KS"/>
    <property type="match status" value="1"/>
</dbReference>
<dbReference type="PANTHER" id="PTHR43775">
    <property type="entry name" value="FATTY ACID SYNTHASE"/>
    <property type="match status" value="1"/>
</dbReference>
<evidence type="ECO:0000259" key="5">
    <source>
        <dbReference type="PROSITE" id="PS50075"/>
    </source>
</evidence>
<dbReference type="Pfam" id="PF02801">
    <property type="entry name" value="Ketoacyl-synt_C"/>
    <property type="match status" value="1"/>
</dbReference>
<evidence type="ECO:0000256" key="2">
    <source>
        <dbReference type="ARBA" id="ARBA00022553"/>
    </source>
</evidence>
<dbReference type="SMART" id="SM00827">
    <property type="entry name" value="PKS_AT"/>
    <property type="match status" value="1"/>
</dbReference>
<evidence type="ECO:0000313" key="8">
    <source>
        <dbReference type="Proteomes" id="UP000019854"/>
    </source>
</evidence>
<gene>
    <name evidence="7" type="ORF">L829_4252</name>
</gene>
<name>A0A829PTY6_9MYCO</name>
<dbReference type="AlphaFoldDB" id="A0A829PTY6"/>
<dbReference type="GO" id="GO:0004312">
    <property type="term" value="F:fatty acid synthase activity"/>
    <property type="evidence" value="ECO:0007669"/>
    <property type="project" value="TreeGrafter"/>
</dbReference>
<dbReference type="InterPro" id="IPR032821">
    <property type="entry name" value="PKS_assoc"/>
</dbReference>
<reference evidence="7 8" key="1">
    <citation type="submission" date="2014-01" db="EMBL/GenBank/DDBJ databases">
        <authorList>
            <person name="Zelazny A."/>
            <person name="Olivier K."/>
            <person name="Sampaio E.P."/>
            <person name="Holland S.M."/>
            <person name="Tallon L.J."/>
            <person name="Sadzewicz L.K."/>
            <person name="Sengamalay N."/>
            <person name="Fraser C.M."/>
            <person name="Hine E."/>
            <person name="Shefchek K.A."/>
            <person name="Das S.P."/>
            <person name="Shallom S.J."/>
            <person name="Agrawal S."/>
            <person name="Tettelin H."/>
        </authorList>
    </citation>
    <scope>NUCLEOTIDE SEQUENCE [LARGE SCALE GENOMIC DNA]</scope>
    <source>
        <strain evidence="7 8">MAB_030201_1075</strain>
    </source>
</reference>
<dbReference type="InterPro" id="IPR014043">
    <property type="entry name" value="Acyl_transferase_dom"/>
</dbReference>
<dbReference type="CDD" id="cd00833">
    <property type="entry name" value="PKS"/>
    <property type="match status" value="1"/>
</dbReference>
<accession>A0A829PTY6</accession>
<dbReference type="Pfam" id="PF00109">
    <property type="entry name" value="ketoacyl-synt"/>
    <property type="match status" value="1"/>
</dbReference>
<dbReference type="Proteomes" id="UP000019854">
    <property type="component" value="Unassembled WGS sequence"/>
</dbReference>
<dbReference type="GO" id="GO:0004315">
    <property type="term" value="F:3-oxoacyl-[acyl-carrier-protein] synthase activity"/>
    <property type="evidence" value="ECO:0007669"/>
    <property type="project" value="InterPro"/>
</dbReference>
<organism evidence="7 8">
    <name type="scientific">Mycobacteroides abscessus MAB_030201_1075</name>
    <dbReference type="NCBI Taxonomy" id="1335410"/>
    <lineage>
        <taxon>Bacteria</taxon>
        <taxon>Bacillati</taxon>
        <taxon>Actinomycetota</taxon>
        <taxon>Actinomycetes</taxon>
        <taxon>Mycobacteriales</taxon>
        <taxon>Mycobacteriaceae</taxon>
        <taxon>Mycobacteroides</taxon>
        <taxon>Mycobacteroides abscessus</taxon>
    </lineage>
</organism>
<dbReference type="Gene3D" id="1.10.1200.10">
    <property type="entry name" value="ACP-like"/>
    <property type="match status" value="1"/>
</dbReference>
<evidence type="ECO:0000256" key="4">
    <source>
        <dbReference type="ARBA" id="ARBA00023268"/>
    </source>
</evidence>
<dbReference type="InterPro" id="IPR016039">
    <property type="entry name" value="Thiolase-like"/>
</dbReference>
<dbReference type="Gene3D" id="3.40.47.10">
    <property type="match status" value="1"/>
</dbReference>
<protein>
    <submittedName>
        <fullName evidence="7">Beta-ketoacyl synthase, C-terminal domain protein</fullName>
    </submittedName>
</protein>
<evidence type="ECO:0000256" key="1">
    <source>
        <dbReference type="ARBA" id="ARBA00022450"/>
    </source>
</evidence>
<dbReference type="SUPFAM" id="SSF52151">
    <property type="entry name" value="FabD/lysophospholipase-like"/>
    <property type="match status" value="1"/>
</dbReference>
<dbReference type="InterPro" id="IPR001227">
    <property type="entry name" value="Ac_transferase_dom_sf"/>
</dbReference>
<comment type="caution">
    <text evidence="7">The sequence shown here is derived from an EMBL/GenBank/DDBJ whole genome shotgun (WGS) entry which is preliminary data.</text>
</comment>
<dbReference type="Pfam" id="PF00698">
    <property type="entry name" value="Acyl_transf_1"/>
    <property type="match status" value="1"/>
</dbReference>
<evidence type="ECO:0000259" key="6">
    <source>
        <dbReference type="PROSITE" id="PS52004"/>
    </source>
</evidence>
<dbReference type="InterPro" id="IPR018201">
    <property type="entry name" value="Ketoacyl_synth_AS"/>
</dbReference>
<dbReference type="Gene3D" id="3.40.366.10">
    <property type="entry name" value="Malonyl-Coenzyme A Acyl Carrier Protein, domain 2"/>
    <property type="match status" value="1"/>
</dbReference>
<dbReference type="Pfam" id="PF16197">
    <property type="entry name" value="KAsynt_C_assoc"/>
    <property type="match status" value="1"/>
</dbReference>